<keyword evidence="2" id="KW-0175">Coiled coil</keyword>
<protein>
    <submittedName>
        <fullName evidence="5">Peptidoglycan-binding protein</fullName>
    </submittedName>
</protein>
<dbReference type="Proteomes" id="UP001323798">
    <property type="component" value="Chromosome"/>
</dbReference>
<evidence type="ECO:0000313" key="6">
    <source>
        <dbReference type="Proteomes" id="UP001323798"/>
    </source>
</evidence>
<feature type="region of interest" description="Disordered" evidence="3">
    <location>
        <begin position="1"/>
        <end position="27"/>
    </location>
</feature>
<keyword evidence="6" id="KW-1185">Reference proteome</keyword>
<gene>
    <name evidence="5" type="ORF">SM116_11075</name>
</gene>
<feature type="compositionally biased region" description="Polar residues" evidence="3">
    <location>
        <begin position="1"/>
        <end position="10"/>
    </location>
</feature>
<sequence length="322" mass="32056">MPTKTATVERTTLSSTTQLSGTLGHGASRPLFSPASGTVTAVPMLGSTITAGGVLFTVDGRPIVLMGGAEPAWRDFHVGMSAGADVRQLEADLVDLGFASGLGLTVDDTYTSRTATAVGRWQRSLGLPATGSVSRSDLVFEPGAVRILGLTAPLGSRVSDGEPALMVGSTSVEVTAAVPAAQTDLVHPGDRVTVTLPAGRSVAGAVTAVSTVAASDSSGAGGQQNNGPVTIPATIVLDDPLQAAGLDEAPVTVQVTDRTVTGVLAVPITALVALAGGGYGVYVAHGSARDLVAVTPGVFAGTRVQVDSAALRAGDRVVVPAS</sequence>
<dbReference type="Gene3D" id="1.10.101.10">
    <property type="entry name" value="PGBD-like superfamily/PGBD"/>
    <property type="match status" value="1"/>
</dbReference>
<dbReference type="InterPro" id="IPR036366">
    <property type="entry name" value="PGBDSf"/>
</dbReference>
<evidence type="ECO:0000256" key="1">
    <source>
        <dbReference type="ARBA" id="ARBA00004196"/>
    </source>
</evidence>
<organism evidence="5 6">
    <name type="scientific">Microbacterium rhizosphaerae</name>
    <dbReference type="NCBI Taxonomy" id="1678237"/>
    <lineage>
        <taxon>Bacteria</taxon>
        <taxon>Bacillati</taxon>
        <taxon>Actinomycetota</taxon>
        <taxon>Actinomycetes</taxon>
        <taxon>Micrococcales</taxon>
        <taxon>Microbacteriaceae</taxon>
        <taxon>Microbacterium</taxon>
    </lineage>
</organism>
<reference evidence="5 6" key="1">
    <citation type="submission" date="2023-11" db="EMBL/GenBank/DDBJ databases">
        <title>Genome sequence of Microbacterium rhizosphaerae KACC 19337.</title>
        <authorList>
            <person name="Choi H."/>
            <person name="Kim S."/>
            <person name="Kim Y."/>
            <person name="Kwon S.-W."/>
            <person name="Heo J."/>
        </authorList>
    </citation>
    <scope>NUCLEOTIDE SEQUENCE [LARGE SCALE GENOMIC DNA]</scope>
    <source>
        <strain evidence="5 6">KACC 19337</strain>
    </source>
</reference>
<dbReference type="EMBL" id="CP139368">
    <property type="protein sequence ID" value="WPR88325.1"/>
    <property type="molecule type" value="Genomic_DNA"/>
</dbReference>
<dbReference type="Gene3D" id="2.40.30.170">
    <property type="match status" value="1"/>
</dbReference>
<dbReference type="InterPro" id="IPR036365">
    <property type="entry name" value="PGBD-like_sf"/>
</dbReference>
<feature type="domain" description="Peptidoglycan binding-like" evidence="4">
    <location>
        <begin position="83"/>
        <end position="134"/>
    </location>
</feature>
<dbReference type="SUPFAM" id="SSF47090">
    <property type="entry name" value="PGBD-like"/>
    <property type="match status" value="1"/>
</dbReference>
<evidence type="ECO:0000313" key="5">
    <source>
        <dbReference type="EMBL" id="WPR88325.1"/>
    </source>
</evidence>
<accession>A0ABZ0SJI5</accession>
<name>A0ABZ0SJI5_9MICO</name>
<dbReference type="Pfam" id="PF01471">
    <property type="entry name" value="PG_binding_1"/>
    <property type="match status" value="1"/>
</dbReference>
<evidence type="ECO:0000259" key="4">
    <source>
        <dbReference type="Pfam" id="PF01471"/>
    </source>
</evidence>
<evidence type="ECO:0000256" key="2">
    <source>
        <dbReference type="ARBA" id="ARBA00023054"/>
    </source>
</evidence>
<proteinExistence type="predicted"/>
<feature type="compositionally biased region" description="Low complexity" evidence="3">
    <location>
        <begin position="11"/>
        <end position="26"/>
    </location>
</feature>
<dbReference type="InterPro" id="IPR002477">
    <property type="entry name" value="Peptidoglycan-bd-like"/>
</dbReference>
<dbReference type="InterPro" id="IPR050465">
    <property type="entry name" value="UPF0194_transport"/>
</dbReference>
<evidence type="ECO:0000256" key="3">
    <source>
        <dbReference type="SAM" id="MobiDB-lite"/>
    </source>
</evidence>
<comment type="subcellular location">
    <subcellularLocation>
        <location evidence="1">Cell envelope</location>
    </subcellularLocation>
</comment>
<dbReference type="RefSeq" id="WP_320941045.1">
    <property type="nucleotide sequence ID" value="NZ_BAABEU010000010.1"/>
</dbReference>
<dbReference type="PANTHER" id="PTHR32347">
    <property type="entry name" value="EFFLUX SYSTEM COMPONENT YKNX-RELATED"/>
    <property type="match status" value="1"/>
</dbReference>